<dbReference type="EMBL" id="CM039173">
    <property type="protein sequence ID" value="KAH9772809.1"/>
    <property type="molecule type" value="Genomic_DNA"/>
</dbReference>
<gene>
    <name evidence="1" type="ORF">KPL71_013152</name>
</gene>
<dbReference type="Proteomes" id="UP000829398">
    <property type="component" value="Chromosome 4"/>
</dbReference>
<accession>A0ACB8LHH3</accession>
<sequence>MGESAVLLRSFSHPSDASREAREGDPIRALTESISFGRFMSESLAWEKWSTFSHNRYLEEVERFSKPGTVAEKKAYFEAHYKKKAAMKAAAAVEEANAAANEIPGLKTTTEILDNSPTDTDSAKENRHMAIKEQKEQRFSHTCADSHMDTVTADEISHVVADDLLKSESPNAEVAPTEANVCYSINTEYDLGDADLKKGEAVIEYAVNVENPTQDDNLKQLQNPDFHYKIEASSLERMPNKEVADEENSASSSKKKLASCSSKLPSESGLSRFVSYKTNHASSLPAARNVNNITASNEEAVGDSNGKKRVVPKSLQKSFIFSPRTTETSKASLKKPKDSSTPIRTPTRASVNGISMHLSKLFQSEDKRSKIAIGSSVSGGITEAGRLQSPSPDLKSSTSNGSKRRSPCITSPFSFRSEERFFQKLEEKNKAKEAEKGRLETRSKDKAECDIKKVQQSTSFEAKQNKDLCCGSHLPNAHMKKRPLCQPCSPKLGGKPRPTPTVVLDSSSRPPRKPSVNTESSKTCSVTSLPKLGRRPTSNTVQDAHARPLWRFEFPRPPD</sequence>
<organism evidence="1 2">
    <name type="scientific">Citrus sinensis</name>
    <name type="common">Sweet orange</name>
    <name type="synonym">Citrus aurantium var. sinensis</name>
    <dbReference type="NCBI Taxonomy" id="2711"/>
    <lineage>
        <taxon>Eukaryota</taxon>
        <taxon>Viridiplantae</taxon>
        <taxon>Streptophyta</taxon>
        <taxon>Embryophyta</taxon>
        <taxon>Tracheophyta</taxon>
        <taxon>Spermatophyta</taxon>
        <taxon>Magnoliopsida</taxon>
        <taxon>eudicotyledons</taxon>
        <taxon>Gunneridae</taxon>
        <taxon>Pentapetalae</taxon>
        <taxon>rosids</taxon>
        <taxon>malvids</taxon>
        <taxon>Sapindales</taxon>
        <taxon>Rutaceae</taxon>
        <taxon>Aurantioideae</taxon>
        <taxon>Citrus</taxon>
    </lineage>
</organism>
<comment type="caution">
    <text evidence="1">The sequence shown here is derived from an EMBL/GenBank/DDBJ whole genome shotgun (WGS) entry which is preliminary data.</text>
</comment>
<evidence type="ECO:0000313" key="2">
    <source>
        <dbReference type="Proteomes" id="UP000829398"/>
    </source>
</evidence>
<proteinExistence type="predicted"/>
<reference evidence="2" key="1">
    <citation type="journal article" date="2023" name="Hortic. Res.">
        <title>A chromosome-level phased genome enabling allele-level studies in sweet orange: a case study on citrus Huanglongbing tolerance.</title>
        <authorList>
            <person name="Wu B."/>
            <person name="Yu Q."/>
            <person name="Deng Z."/>
            <person name="Duan Y."/>
            <person name="Luo F."/>
            <person name="Gmitter F. Jr."/>
        </authorList>
    </citation>
    <scope>NUCLEOTIDE SEQUENCE [LARGE SCALE GENOMIC DNA]</scope>
    <source>
        <strain evidence="2">cv. Valencia</strain>
    </source>
</reference>
<evidence type="ECO:0000313" key="1">
    <source>
        <dbReference type="EMBL" id="KAH9772809.1"/>
    </source>
</evidence>
<keyword evidence="2" id="KW-1185">Reference proteome</keyword>
<protein>
    <submittedName>
        <fullName evidence="1">Uncharacterized protein</fullName>
    </submittedName>
</protein>
<name>A0ACB8LHH3_CITSI</name>